<dbReference type="InterPro" id="IPR002931">
    <property type="entry name" value="Transglutaminase-like"/>
</dbReference>
<dbReference type="SUPFAM" id="SSF54001">
    <property type="entry name" value="Cysteine proteinases"/>
    <property type="match status" value="1"/>
</dbReference>
<name>A0A438M4T1_9ACTN</name>
<proteinExistence type="predicted"/>
<feature type="region of interest" description="Disordered" evidence="1">
    <location>
        <begin position="75"/>
        <end position="100"/>
    </location>
</feature>
<sequence length="271" mass="29521">MGWRVKVSHVTHVEYDGEAHSSYNELRMTPAHGVLSSRVKVTPAVPTYTYEDYWGTTVTAFDVPEPHRSLTIEAVSRVETSGPRRPQGSATAPEPSMEELLRRTPMTAVNAELDELAKTQALGRDPHETAEAICELVAARVEYMPGSTGVQTSAQEAWDLGKGVCQDMAHLTAGLLRAVGLPARYVSGYLHPRPTAGIGEPVDGQSHAWVEYWAGEWLPLDPTNRTYVGEAHVVVARGRDYSDVPPLKGIYQGPPGSRQEITVTVTRLGPA</sequence>
<dbReference type="InterPro" id="IPR013589">
    <property type="entry name" value="Bac_transglu_N"/>
</dbReference>
<organism evidence="3 4">
    <name type="scientific">Nonomuraea polychroma</name>
    <dbReference type="NCBI Taxonomy" id="46176"/>
    <lineage>
        <taxon>Bacteria</taxon>
        <taxon>Bacillati</taxon>
        <taxon>Actinomycetota</taxon>
        <taxon>Actinomycetes</taxon>
        <taxon>Streptosporangiales</taxon>
        <taxon>Streptosporangiaceae</taxon>
        <taxon>Nonomuraea</taxon>
    </lineage>
</organism>
<reference evidence="3 4" key="1">
    <citation type="submission" date="2019-01" db="EMBL/GenBank/DDBJ databases">
        <title>Sequencing the genomes of 1000 actinobacteria strains.</title>
        <authorList>
            <person name="Klenk H.-P."/>
        </authorList>
    </citation>
    <scope>NUCLEOTIDE SEQUENCE [LARGE SCALE GENOMIC DNA]</scope>
    <source>
        <strain evidence="3 4">DSM 43925</strain>
    </source>
</reference>
<keyword evidence="3" id="KW-0378">Hydrolase</keyword>
<dbReference type="Pfam" id="PF01841">
    <property type="entry name" value="Transglut_core"/>
    <property type="match status" value="1"/>
</dbReference>
<gene>
    <name evidence="3" type="ORF">EDD27_2820</name>
</gene>
<dbReference type="Gene3D" id="3.10.620.30">
    <property type="match status" value="1"/>
</dbReference>
<keyword evidence="4" id="KW-1185">Reference proteome</keyword>
<evidence type="ECO:0000259" key="2">
    <source>
        <dbReference type="SMART" id="SM00460"/>
    </source>
</evidence>
<accession>A0A438M4T1</accession>
<dbReference type="OrthoDB" id="9804023at2"/>
<dbReference type="PANTHER" id="PTHR33490:SF6">
    <property type="entry name" value="SLL1049 PROTEIN"/>
    <property type="match status" value="1"/>
</dbReference>
<dbReference type="PANTHER" id="PTHR33490">
    <property type="entry name" value="BLR5614 PROTEIN-RELATED"/>
    <property type="match status" value="1"/>
</dbReference>
<dbReference type="GO" id="GO:0006508">
    <property type="term" value="P:proteolysis"/>
    <property type="evidence" value="ECO:0007669"/>
    <property type="project" value="UniProtKB-KW"/>
</dbReference>
<dbReference type="Proteomes" id="UP000284824">
    <property type="component" value="Unassembled WGS sequence"/>
</dbReference>
<evidence type="ECO:0000256" key="1">
    <source>
        <dbReference type="SAM" id="MobiDB-lite"/>
    </source>
</evidence>
<dbReference type="AlphaFoldDB" id="A0A438M4T1"/>
<evidence type="ECO:0000313" key="3">
    <source>
        <dbReference type="EMBL" id="RVX40413.1"/>
    </source>
</evidence>
<feature type="domain" description="Transglutaminase-like" evidence="2">
    <location>
        <begin position="157"/>
        <end position="224"/>
    </location>
</feature>
<evidence type="ECO:0000313" key="4">
    <source>
        <dbReference type="Proteomes" id="UP000284824"/>
    </source>
</evidence>
<protein>
    <submittedName>
        <fullName evidence="3">Transglutaminase-like putative cysteine protease</fullName>
    </submittedName>
</protein>
<dbReference type="Pfam" id="PF08379">
    <property type="entry name" value="Bact_transglu_N"/>
    <property type="match status" value="1"/>
</dbReference>
<dbReference type="RefSeq" id="WP_127932799.1">
    <property type="nucleotide sequence ID" value="NZ_SAUN01000001.1"/>
</dbReference>
<dbReference type="SMART" id="SM00460">
    <property type="entry name" value="TGc"/>
    <property type="match status" value="1"/>
</dbReference>
<dbReference type="InterPro" id="IPR038765">
    <property type="entry name" value="Papain-like_cys_pep_sf"/>
</dbReference>
<comment type="caution">
    <text evidence="3">The sequence shown here is derived from an EMBL/GenBank/DDBJ whole genome shotgun (WGS) entry which is preliminary data.</text>
</comment>
<dbReference type="GO" id="GO:0008233">
    <property type="term" value="F:peptidase activity"/>
    <property type="evidence" value="ECO:0007669"/>
    <property type="project" value="UniProtKB-KW"/>
</dbReference>
<keyword evidence="3" id="KW-0645">Protease</keyword>
<dbReference type="EMBL" id="SAUN01000001">
    <property type="protein sequence ID" value="RVX40413.1"/>
    <property type="molecule type" value="Genomic_DNA"/>
</dbReference>